<sequence>MYTYYVSQTRLITTELAIKYNKSIAKKGNHSKEARHPRTRVNGGRYNCERWALSQEANNDAHKNNEDDAIKTQVIHCLHYSTPNAHMLVDSKKGALLANNGEIVEPQPLISPSFERLSM</sequence>
<comment type="caution">
    <text evidence="1">The sequence shown here is derived from an EMBL/GenBank/DDBJ whole genome shotgun (WGS) entry which is preliminary data.</text>
</comment>
<proteinExistence type="predicted"/>
<protein>
    <submittedName>
        <fullName evidence="1">Uncharacterized protein</fullName>
    </submittedName>
</protein>
<organism evidence="1 2">
    <name type="scientific">Toxocara canis</name>
    <name type="common">Canine roundworm</name>
    <dbReference type="NCBI Taxonomy" id="6265"/>
    <lineage>
        <taxon>Eukaryota</taxon>
        <taxon>Metazoa</taxon>
        <taxon>Ecdysozoa</taxon>
        <taxon>Nematoda</taxon>
        <taxon>Chromadorea</taxon>
        <taxon>Rhabditida</taxon>
        <taxon>Spirurina</taxon>
        <taxon>Ascaridomorpha</taxon>
        <taxon>Ascaridoidea</taxon>
        <taxon>Toxocaridae</taxon>
        <taxon>Toxocara</taxon>
    </lineage>
</organism>
<keyword evidence="2" id="KW-1185">Reference proteome</keyword>
<reference evidence="1 2" key="1">
    <citation type="submission" date="2014-11" db="EMBL/GenBank/DDBJ databases">
        <title>Genetic blueprint of the zoonotic pathogen Toxocara canis.</title>
        <authorList>
            <person name="Zhu X.-Q."/>
            <person name="Korhonen P.K."/>
            <person name="Cai H."/>
            <person name="Young N.D."/>
            <person name="Nejsum P."/>
            <person name="von Samson-Himmelstjerna G."/>
            <person name="Boag P.R."/>
            <person name="Tan P."/>
            <person name="Li Q."/>
            <person name="Min J."/>
            <person name="Yang Y."/>
            <person name="Wang X."/>
            <person name="Fang X."/>
            <person name="Hall R.S."/>
            <person name="Hofmann A."/>
            <person name="Sternberg P.W."/>
            <person name="Jex A.R."/>
            <person name="Gasser R.B."/>
        </authorList>
    </citation>
    <scope>NUCLEOTIDE SEQUENCE [LARGE SCALE GENOMIC DNA]</scope>
    <source>
        <strain evidence="1">PN_DK_2014</strain>
    </source>
</reference>
<gene>
    <name evidence="1" type="ORF">Tcan_16857</name>
</gene>
<dbReference type="AlphaFoldDB" id="A0A0B2V7I5"/>
<evidence type="ECO:0000313" key="1">
    <source>
        <dbReference type="EMBL" id="KHN77474.1"/>
    </source>
</evidence>
<dbReference type="EMBL" id="JPKZ01002275">
    <property type="protein sequence ID" value="KHN77474.1"/>
    <property type="molecule type" value="Genomic_DNA"/>
</dbReference>
<name>A0A0B2V7I5_TOXCA</name>
<evidence type="ECO:0000313" key="2">
    <source>
        <dbReference type="Proteomes" id="UP000031036"/>
    </source>
</evidence>
<accession>A0A0B2V7I5</accession>
<dbReference type="Proteomes" id="UP000031036">
    <property type="component" value="Unassembled WGS sequence"/>
</dbReference>